<evidence type="ECO:0000313" key="2">
    <source>
        <dbReference type="EMBL" id="MBM3225629.1"/>
    </source>
</evidence>
<dbReference type="Pfam" id="PF13649">
    <property type="entry name" value="Methyltransf_25"/>
    <property type="match status" value="1"/>
</dbReference>
<organism evidence="2 3">
    <name type="scientific">Tectimicrobiota bacterium</name>
    <dbReference type="NCBI Taxonomy" id="2528274"/>
    <lineage>
        <taxon>Bacteria</taxon>
        <taxon>Pseudomonadati</taxon>
        <taxon>Nitrospinota/Tectimicrobiota group</taxon>
        <taxon>Candidatus Tectimicrobiota</taxon>
    </lineage>
</organism>
<proteinExistence type="predicted"/>
<dbReference type="EMBL" id="VGLS01000635">
    <property type="protein sequence ID" value="MBM3225629.1"/>
    <property type="molecule type" value="Genomic_DNA"/>
</dbReference>
<evidence type="ECO:0000259" key="1">
    <source>
        <dbReference type="Pfam" id="PF13649"/>
    </source>
</evidence>
<dbReference type="InterPro" id="IPR041698">
    <property type="entry name" value="Methyltransf_25"/>
</dbReference>
<feature type="domain" description="Methyltransferase" evidence="1">
    <location>
        <begin position="50"/>
        <end position="147"/>
    </location>
</feature>
<dbReference type="InterPro" id="IPR029063">
    <property type="entry name" value="SAM-dependent_MTases_sf"/>
</dbReference>
<keyword evidence="2" id="KW-0808">Transferase</keyword>
<dbReference type="Gene3D" id="2.20.25.110">
    <property type="entry name" value="S-adenosyl-L-methionine-dependent methyltransferases"/>
    <property type="match status" value="1"/>
</dbReference>
<dbReference type="GO" id="GO:0032259">
    <property type="term" value="P:methylation"/>
    <property type="evidence" value="ECO:0007669"/>
    <property type="project" value="UniProtKB-KW"/>
</dbReference>
<keyword evidence="2" id="KW-0489">Methyltransferase</keyword>
<accession>A0A938B414</accession>
<dbReference type="Gene3D" id="3.40.50.150">
    <property type="entry name" value="Vaccinia Virus protein VP39"/>
    <property type="match status" value="1"/>
</dbReference>
<evidence type="ECO:0000313" key="3">
    <source>
        <dbReference type="Proteomes" id="UP000712673"/>
    </source>
</evidence>
<reference evidence="2" key="1">
    <citation type="submission" date="2019-03" db="EMBL/GenBank/DDBJ databases">
        <title>Lake Tanganyika Metagenome-Assembled Genomes (MAGs).</title>
        <authorList>
            <person name="Tran P."/>
        </authorList>
    </citation>
    <scope>NUCLEOTIDE SEQUENCE</scope>
    <source>
        <strain evidence="2">K_DeepCast_65m_m2_066</strain>
    </source>
</reference>
<dbReference type="GO" id="GO:0008168">
    <property type="term" value="F:methyltransferase activity"/>
    <property type="evidence" value="ECO:0007669"/>
    <property type="project" value="UniProtKB-KW"/>
</dbReference>
<dbReference type="AlphaFoldDB" id="A0A938B414"/>
<comment type="caution">
    <text evidence="2">The sequence shown here is derived from an EMBL/GenBank/DDBJ whole genome shotgun (WGS) entry which is preliminary data.</text>
</comment>
<dbReference type="CDD" id="cd02440">
    <property type="entry name" value="AdoMet_MTases"/>
    <property type="match status" value="1"/>
</dbReference>
<dbReference type="Proteomes" id="UP000712673">
    <property type="component" value="Unassembled WGS sequence"/>
</dbReference>
<dbReference type="PANTHER" id="PTHR43591">
    <property type="entry name" value="METHYLTRANSFERASE"/>
    <property type="match status" value="1"/>
</dbReference>
<name>A0A938B414_UNCTE</name>
<gene>
    <name evidence="2" type="ORF">FJZ47_17770</name>
</gene>
<dbReference type="SUPFAM" id="SSF53335">
    <property type="entry name" value="S-adenosyl-L-methionine-dependent methyltransferases"/>
    <property type="match status" value="1"/>
</dbReference>
<protein>
    <submittedName>
        <fullName evidence="2">Methyltransferase domain-containing protein</fullName>
    </submittedName>
</protein>
<sequence>MIRVEHDWWKTLFDEVYLVTDAPFVCNPALTKREVDMIETILHLSPSARILDICGGQGRHALELARRGYQSITVLDYSNFLLDRGRWEAAAAGLHVTFCQGDARAITLPTASWDAVLLMANSFGYFVDAADDKRVLTEVVRLLTAQGRFLLDLVDRDVALRQFCPESWHEATDDIVVCWKRELSHDVVHIRELVISKTTGLLRDRTYAERLYSPEAIRALLTEVGFHHIEIQPGAFVYDPAQGTDYGLATNRMLVTAVKG</sequence>